<keyword evidence="3" id="KW-1185">Reference proteome</keyword>
<protein>
    <submittedName>
        <fullName evidence="2">Uncharacterized protein</fullName>
    </submittedName>
</protein>
<sequence>MADLSPAAARKLANLIGLFELAAATGGVLSEDEARVILNAQQAAHDTDRPENPGTDEESGDHG</sequence>
<dbReference type="Proteomes" id="UP000294513">
    <property type="component" value="Unassembled WGS sequence"/>
</dbReference>
<organism evidence="2 3">
    <name type="scientific">Actinomadura rubrisoli</name>
    <dbReference type="NCBI Taxonomy" id="2530368"/>
    <lineage>
        <taxon>Bacteria</taxon>
        <taxon>Bacillati</taxon>
        <taxon>Actinomycetota</taxon>
        <taxon>Actinomycetes</taxon>
        <taxon>Streptosporangiales</taxon>
        <taxon>Thermomonosporaceae</taxon>
        <taxon>Actinomadura</taxon>
    </lineage>
</organism>
<accession>A0A4V2YZM3</accession>
<reference evidence="2 3" key="1">
    <citation type="submission" date="2019-03" db="EMBL/GenBank/DDBJ databases">
        <title>Draft genome sequences of novel Actinobacteria.</title>
        <authorList>
            <person name="Sahin N."/>
            <person name="Ay H."/>
            <person name="Saygin H."/>
        </authorList>
    </citation>
    <scope>NUCLEOTIDE SEQUENCE [LARGE SCALE GENOMIC DNA]</scope>
    <source>
        <strain evidence="2 3">H3C3</strain>
    </source>
</reference>
<feature type="region of interest" description="Disordered" evidence="1">
    <location>
        <begin position="40"/>
        <end position="63"/>
    </location>
</feature>
<evidence type="ECO:0000256" key="1">
    <source>
        <dbReference type="SAM" id="MobiDB-lite"/>
    </source>
</evidence>
<evidence type="ECO:0000313" key="2">
    <source>
        <dbReference type="EMBL" id="TDD97717.1"/>
    </source>
</evidence>
<dbReference type="AlphaFoldDB" id="A0A4V2YZM3"/>
<proteinExistence type="predicted"/>
<dbReference type="RefSeq" id="WP_131888877.1">
    <property type="nucleotide sequence ID" value="NZ_SMKU01000002.1"/>
</dbReference>
<gene>
    <name evidence="2" type="ORF">E1298_01385</name>
</gene>
<feature type="compositionally biased region" description="Acidic residues" evidence="1">
    <location>
        <begin position="54"/>
        <end position="63"/>
    </location>
</feature>
<comment type="caution">
    <text evidence="2">The sequence shown here is derived from an EMBL/GenBank/DDBJ whole genome shotgun (WGS) entry which is preliminary data.</text>
</comment>
<dbReference type="EMBL" id="SMKU01000002">
    <property type="protein sequence ID" value="TDD97717.1"/>
    <property type="molecule type" value="Genomic_DNA"/>
</dbReference>
<name>A0A4V2YZM3_9ACTN</name>
<evidence type="ECO:0000313" key="3">
    <source>
        <dbReference type="Proteomes" id="UP000294513"/>
    </source>
</evidence>